<reference evidence="2" key="1">
    <citation type="submission" date="2022-07" db="EMBL/GenBank/DDBJ databases">
        <title>Genome Sequence of Agrocybe chaxingu.</title>
        <authorList>
            <person name="Buettner E."/>
        </authorList>
    </citation>
    <scope>NUCLEOTIDE SEQUENCE</scope>
    <source>
        <strain evidence="2">MP-N11</strain>
    </source>
</reference>
<feature type="region of interest" description="Disordered" evidence="1">
    <location>
        <begin position="1"/>
        <end position="48"/>
    </location>
</feature>
<dbReference type="AlphaFoldDB" id="A0A9W8N1U5"/>
<keyword evidence="3" id="KW-1185">Reference proteome</keyword>
<sequence>MDPTSDTESETSETNVPLGTSSEEKAPSLPAKTPLLQPLNPAAKGQSTEHVNSAVRSLASQDLRGLLDNIDDLNDLQEPADILINFVRCLPNLLSERTDTLDALATFSSIGVSSLLNIQSIFRLLAYQEKPDSRQSIVVTWVDVFLGYLSLSAPAIALSSQSSTDSSHATQTIEMRREEDAIRAMAQLPGEGLPTSMLSAHLFNEISDSWNDVGPILGSMVFSRAARRVATSLVFIAYVLTPQLTDDGKWPGSSSSARELWPAIYSSTTDASTQLYSPSPFGNDEYERIGLAMLLSATAAELGKETTPELLSLRPARTAALLGLVRFVMNQYDDVFLPLERLDAAQSILVRCGSFVPWSWSIWADHRIANVETLISLNATWFFHLDAPVGERRDLNSVFRSDRPSLLKSDNIGCTAVITCLLLEILANINLNSAPQSVLLCILAKICLVVIQYFEANLVRNCPNVDEQTVEFSRCLLLVFPSLGSSADCYIVKSLITEALSLVQKGLFAVAVGNVTGDNKNLFSFKLEKAMKLSAAELSEPGVTDVDMNNVKSLLEFSTILLMHFKSDNSTSLYTATGGFAQYLTVCDGFDDSLLCQEAWHYLLDSLSSAIAGQFLDDEEPLVLITCTAICNGLRKLLQSPSAFHLLRSPWTSSLKVSLMDVVDNGRKFPSYIKAISERLGGVGRVLLEEMADFDLVKGPDFAELKFSGLVEKRPLNCSWNTQMDDDFECCSGQPAFASTSAQFNLFPSVSNDSTDTADFHNLGLLQKYQRGHLSDLVRLHSTAFWDLRRTIAENGEGLVRRMREYERARSRNQAHFKAKAREAEKRGQKRWAFHSKKTLYSSSASEDSEDDVLIFSDDSASHIPEELFFWDRTRSLAGMDVDIPGVGRQSACSSPDIQYPSNSSALQPDAEQDSQITITLTNSASSLPRSAPGTLDSPSALLTTSSTTTLTRAAPARPVLASDRALAALSLALANGAGSIEDYSAVQRYQEGLQADRYDIGDLWR</sequence>
<comment type="caution">
    <text evidence="2">The sequence shown here is derived from an EMBL/GenBank/DDBJ whole genome shotgun (WGS) entry which is preliminary data.</text>
</comment>
<feature type="compositionally biased region" description="Polar residues" evidence="1">
    <location>
        <begin position="891"/>
        <end position="907"/>
    </location>
</feature>
<evidence type="ECO:0000313" key="2">
    <source>
        <dbReference type="EMBL" id="KAJ3517384.1"/>
    </source>
</evidence>
<evidence type="ECO:0000256" key="1">
    <source>
        <dbReference type="SAM" id="MobiDB-lite"/>
    </source>
</evidence>
<accession>A0A9W8N1U5</accession>
<feature type="region of interest" description="Disordered" evidence="1">
    <location>
        <begin position="889"/>
        <end position="913"/>
    </location>
</feature>
<gene>
    <name evidence="2" type="ORF">NLJ89_g546</name>
</gene>
<dbReference type="EMBL" id="JANKHO010000021">
    <property type="protein sequence ID" value="KAJ3517384.1"/>
    <property type="molecule type" value="Genomic_DNA"/>
</dbReference>
<dbReference type="OrthoDB" id="3233180at2759"/>
<evidence type="ECO:0000313" key="3">
    <source>
        <dbReference type="Proteomes" id="UP001148786"/>
    </source>
</evidence>
<name>A0A9W8N1U5_9AGAR</name>
<organism evidence="2 3">
    <name type="scientific">Agrocybe chaxingu</name>
    <dbReference type="NCBI Taxonomy" id="84603"/>
    <lineage>
        <taxon>Eukaryota</taxon>
        <taxon>Fungi</taxon>
        <taxon>Dikarya</taxon>
        <taxon>Basidiomycota</taxon>
        <taxon>Agaricomycotina</taxon>
        <taxon>Agaricomycetes</taxon>
        <taxon>Agaricomycetidae</taxon>
        <taxon>Agaricales</taxon>
        <taxon>Agaricineae</taxon>
        <taxon>Strophariaceae</taxon>
        <taxon>Agrocybe</taxon>
    </lineage>
</organism>
<protein>
    <submittedName>
        <fullName evidence="2">Uncharacterized protein</fullName>
    </submittedName>
</protein>
<feature type="compositionally biased region" description="Acidic residues" evidence="1">
    <location>
        <begin position="1"/>
        <end position="11"/>
    </location>
</feature>
<dbReference type="Proteomes" id="UP001148786">
    <property type="component" value="Unassembled WGS sequence"/>
</dbReference>
<proteinExistence type="predicted"/>